<comment type="caution">
    <text evidence="2">The sequence shown here is derived from an EMBL/GenBank/DDBJ whole genome shotgun (WGS) entry which is preliminary data.</text>
</comment>
<organism evidence="2 3">
    <name type="scientific">Symbiochloris irregularis</name>
    <dbReference type="NCBI Taxonomy" id="706552"/>
    <lineage>
        <taxon>Eukaryota</taxon>
        <taxon>Viridiplantae</taxon>
        <taxon>Chlorophyta</taxon>
        <taxon>core chlorophytes</taxon>
        <taxon>Trebouxiophyceae</taxon>
        <taxon>Trebouxiales</taxon>
        <taxon>Trebouxiaceae</taxon>
        <taxon>Symbiochloris</taxon>
    </lineage>
</organism>
<dbReference type="SMART" id="SM00995">
    <property type="entry name" value="AD"/>
    <property type="match status" value="1"/>
</dbReference>
<protein>
    <recommendedName>
        <fullName evidence="1">AD domain-containing protein</fullName>
    </recommendedName>
</protein>
<evidence type="ECO:0000313" key="3">
    <source>
        <dbReference type="Proteomes" id="UP001465755"/>
    </source>
</evidence>
<evidence type="ECO:0000259" key="1">
    <source>
        <dbReference type="PROSITE" id="PS52001"/>
    </source>
</evidence>
<dbReference type="InterPro" id="IPR047574">
    <property type="entry name" value="AD"/>
</dbReference>
<dbReference type="PANTHER" id="PTHR13542">
    <property type="entry name" value="LSM12 HOMOLOG"/>
    <property type="match status" value="1"/>
</dbReference>
<dbReference type="EMBL" id="JALJOQ010000275">
    <property type="protein sequence ID" value="KAK9786298.1"/>
    <property type="molecule type" value="Genomic_DNA"/>
</dbReference>
<sequence>MAAGLADPDVLGSNHDWAVGYDVRLTTTLGEEISGEVFTFDKVTNCVVLKQKGTKQSCSNLCLLKANFIKAILSAKPPAQPADLRLPHIDPQSVTDREAAALQAAREQAAKIGVGVTREGQQIFDSLEKQYRCEWRGKDIAVLGCVIISEPYQASNCRTSKQEDQGVLERIQKMVEAIHQKSNS</sequence>
<gene>
    <name evidence="2" type="ORF">WJX73_006824</name>
</gene>
<dbReference type="AlphaFoldDB" id="A0AAW1NGK3"/>
<keyword evidence="3" id="KW-1185">Reference proteome</keyword>
<dbReference type="InterPro" id="IPR039683">
    <property type="entry name" value="Lsm12-like"/>
</dbReference>
<proteinExistence type="predicted"/>
<dbReference type="Proteomes" id="UP001465755">
    <property type="component" value="Unassembled WGS sequence"/>
</dbReference>
<dbReference type="Pfam" id="PF21166">
    <property type="entry name" value="LSM12_LSM"/>
    <property type="match status" value="1"/>
</dbReference>
<dbReference type="InterPro" id="IPR019181">
    <property type="entry name" value="LSM12_ABD"/>
</dbReference>
<reference evidence="2 3" key="1">
    <citation type="journal article" date="2024" name="Nat. Commun.">
        <title>Phylogenomics reveals the evolutionary origins of lichenization in chlorophyte algae.</title>
        <authorList>
            <person name="Puginier C."/>
            <person name="Libourel C."/>
            <person name="Otte J."/>
            <person name="Skaloud P."/>
            <person name="Haon M."/>
            <person name="Grisel S."/>
            <person name="Petersen M."/>
            <person name="Berrin J.G."/>
            <person name="Delaux P.M."/>
            <person name="Dal Grande F."/>
            <person name="Keller J."/>
        </authorList>
    </citation>
    <scope>NUCLEOTIDE SEQUENCE [LARGE SCALE GENOMIC DNA]</scope>
    <source>
        <strain evidence="2 3">SAG 2036</strain>
    </source>
</reference>
<feature type="domain" description="AD" evidence="1">
    <location>
        <begin position="87"/>
        <end position="183"/>
    </location>
</feature>
<accession>A0AAW1NGK3</accession>
<dbReference type="Pfam" id="PF09793">
    <property type="entry name" value="AD"/>
    <property type="match status" value="1"/>
</dbReference>
<dbReference type="PROSITE" id="PS52001">
    <property type="entry name" value="AD"/>
    <property type="match status" value="1"/>
</dbReference>
<name>A0AAW1NGK3_9CHLO</name>
<dbReference type="InterPro" id="IPR048478">
    <property type="entry name" value="LSM12_LSM"/>
</dbReference>
<evidence type="ECO:0000313" key="2">
    <source>
        <dbReference type="EMBL" id="KAK9786298.1"/>
    </source>
</evidence>